<evidence type="ECO:0000256" key="2">
    <source>
        <dbReference type="ARBA" id="ARBA00022771"/>
    </source>
</evidence>
<dbReference type="PANTHER" id="PTHR31973">
    <property type="entry name" value="POLYPROTEIN, PUTATIVE-RELATED"/>
    <property type="match status" value="1"/>
</dbReference>
<evidence type="ECO:0000259" key="6">
    <source>
        <dbReference type="PROSITE" id="PS50966"/>
    </source>
</evidence>
<evidence type="ECO:0000256" key="5">
    <source>
        <dbReference type="SAM" id="MobiDB-lite"/>
    </source>
</evidence>
<evidence type="ECO:0000313" key="8">
    <source>
        <dbReference type="Proteomes" id="UP001152523"/>
    </source>
</evidence>
<dbReference type="AlphaFoldDB" id="A0AAV0EXV6"/>
<gene>
    <name evidence="7" type="ORF">CEPIT_LOCUS28840</name>
</gene>
<dbReference type="SMART" id="SM00575">
    <property type="entry name" value="ZnF_PMZ"/>
    <property type="match status" value="1"/>
</dbReference>
<keyword evidence="2 4" id="KW-0863">Zinc-finger</keyword>
<dbReference type="EMBL" id="CAMAPF010000948">
    <property type="protein sequence ID" value="CAH9128113.1"/>
    <property type="molecule type" value="Genomic_DNA"/>
</dbReference>
<feature type="domain" description="SWIM-type" evidence="6">
    <location>
        <begin position="81"/>
        <end position="113"/>
    </location>
</feature>
<keyword evidence="3" id="KW-0862">Zinc</keyword>
<proteinExistence type="predicted"/>
<dbReference type="GO" id="GO:0008270">
    <property type="term" value="F:zinc ion binding"/>
    <property type="evidence" value="ECO:0007669"/>
    <property type="project" value="UniProtKB-KW"/>
</dbReference>
<dbReference type="PROSITE" id="PS50966">
    <property type="entry name" value="ZF_SWIM"/>
    <property type="match status" value="1"/>
</dbReference>
<evidence type="ECO:0000256" key="4">
    <source>
        <dbReference type="PROSITE-ProRule" id="PRU00325"/>
    </source>
</evidence>
<dbReference type="Pfam" id="PF04434">
    <property type="entry name" value="SWIM"/>
    <property type="match status" value="1"/>
</dbReference>
<keyword evidence="1" id="KW-0479">Metal-binding</keyword>
<dbReference type="InterPro" id="IPR007527">
    <property type="entry name" value="Znf_SWIM"/>
</dbReference>
<evidence type="ECO:0000256" key="3">
    <source>
        <dbReference type="ARBA" id="ARBA00022833"/>
    </source>
</evidence>
<reference evidence="7" key="1">
    <citation type="submission" date="2022-07" db="EMBL/GenBank/DDBJ databases">
        <authorList>
            <person name="Macas J."/>
            <person name="Novak P."/>
            <person name="Neumann P."/>
        </authorList>
    </citation>
    <scope>NUCLEOTIDE SEQUENCE</scope>
</reference>
<evidence type="ECO:0000256" key="1">
    <source>
        <dbReference type="ARBA" id="ARBA00022723"/>
    </source>
</evidence>
<keyword evidence="8" id="KW-1185">Reference proteome</keyword>
<sequence>MKWKRYIINARAKHIIFMLEDIRGALMQRMVLKRQAMEASKALICPRIMTRLEKAKHDAAHCTPMPSSQVSFQVSHYLDTLTVNLDTKICTCRKWDLSGIPCCHALACIFFLNASPKDYVDDCYKREAYLKIYLGAIAPLTGERHWPKVDLPLDPPPIKISPGRPRRNKIKPPHENPKKPRKLTRHGVEMTCSICKSKSHNKRKCPDKNKSVEAQPKRSRGRPRKELQTTSNSTSHH</sequence>
<protein>
    <recommendedName>
        <fullName evidence="6">SWIM-type domain-containing protein</fullName>
    </recommendedName>
</protein>
<feature type="compositionally biased region" description="Polar residues" evidence="5">
    <location>
        <begin position="228"/>
        <end position="237"/>
    </location>
</feature>
<evidence type="ECO:0000313" key="7">
    <source>
        <dbReference type="EMBL" id="CAH9128113.1"/>
    </source>
</evidence>
<dbReference type="Proteomes" id="UP001152523">
    <property type="component" value="Unassembled WGS sequence"/>
</dbReference>
<feature type="non-terminal residue" evidence="7">
    <location>
        <position position="237"/>
    </location>
</feature>
<feature type="region of interest" description="Disordered" evidence="5">
    <location>
        <begin position="151"/>
        <end position="237"/>
    </location>
</feature>
<comment type="caution">
    <text evidence="7">The sequence shown here is derived from an EMBL/GenBank/DDBJ whole genome shotgun (WGS) entry which is preliminary data.</text>
</comment>
<accession>A0AAV0EXV6</accession>
<dbReference type="InterPro" id="IPR006564">
    <property type="entry name" value="Znf_PMZ"/>
</dbReference>
<name>A0AAV0EXV6_9ASTE</name>
<organism evidence="7 8">
    <name type="scientific">Cuscuta epithymum</name>
    <dbReference type="NCBI Taxonomy" id="186058"/>
    <lineage>
        <taxon>Eukaryota</taxon>
        <taxon>Viridiplantae</taxon>
        <taxon>Streptophyta</taxon>
        <taxon>Embryophyta</taxon>
        <taxon>Tracheophyta</taxon>
        <taxon>Spermatophyta</taxon>
        <taxon>Magnoliopsida</taxon>
        <taxon>eudicotyledons</taxon>
        <taxon>Gunneridae</taxon>
        <taxon>Pentapetalae</taxon>
        <taxon>asterids</taxon>
        <taxon>lamiids</taxon>
        <taxon>Solanales</taxon>
        <taxon>Convolvulaceae</taxon>
        <taxon>Cuscuteae</taxon>
        <taxon>Cuscuta</taxon>
        <taxon>Cuscuta subgen. Cuscuta</taxon>
    </lineage>
</organism>
<dbReference type="PANTHER" id="PTHR31973:SF197">
    <property type="entry name" value="SWIM-TYPE DOMAIN-CONTAINING PROTEIN"/>
    <property type="match status" value="1"/>
</dbReference>